<dbReference type="PANTHER" id="PTHR32285:SF42">
    <property type="entry name" value="PROTEIN TRICHOME BIREFRINGENCE-LIKE 37"/>
    <property type="match status" value="1"/>
</dbReference>
<gene>
    <name evidence="3" type="ORF">JKP88DRAFT_150007</name>
</gene>
<dbReference type="GO" id="GO:0005794">
    <property type="term" value="C:Golgi apparatus"/>
    <property type="evidence" value="ECO:0007669"/>
    <property type="project" value="TreeGrafter"/>
</dbReference>
<evidence type="ECO:0000313" key="4">
    <source>
        <dbReference type="Proteomes" id="UP000664859"/>
    </source>
</evidence>
<feature type="non-terminal residue" evidence="3">
    <location>
        <position position="1"/>
    </location>
</feature>
<reference evidence="3" key="1">
    <citation type="submission" date="2021-02" db="EMBL/GenBank/DDBJ databases">
        <title>First Annotated Genome of the Yellow-green Alga Tribonema minus.</title>
        <authorList>
            <person name="Mahan K.M."/>
        </authorList>
    </citation>
    <scope>NUCLEOTIDE SEQUENCE</scope>
    <source>
        <strain evidence="3">UTEX B ZZ1240</strain>
    </source>
</reference>
<evidence type="ECO:0000313" key="3">
    <source>
        <dbReference type="EMBL" id="KAG5183533.1"/>
    </source>
</evidence>
<sequence length="365" mass="39636">QKQKLCYSDEDDALTYIKLEALPTVPDLRDPRLADVNLAQAPYWNFTCPWEWSKYSCVHQDQTQRARAALLYSQDMLTGGGCRLDRFDGAAFVRLLGTRQLVFAGDSLSRQAFISAACLLHAAPGVEVREDAIEWSDDWPCHSTVNCIPRGRHSGFGGGCVQFGLAEEPGAGAVSLCFTAADQAVELEHIIKRFAMTPRHDILVMNLGVHLTSDEHALQVQHMPDTWTGDPAARPILVYRETAPQHFKLDVRAQLGAGKGAAAAAAAGMFDADTVAGLAACVPSVDYRQDWRSSPEREGLAGRVPFLAATPFLAQAGHLHVGAGVVGAAQRSQDCTHWCMPGVPDVWSAQLYSYLRAHLAQLEGG</sequence>
<feature type="non-terminal residue" evidence="3">
    <location>
        <position position="365"/>
    </location>
</feature>
<dbReference type="Pfam" id="PF13839">
    <property type="entry name" value="PC-Esterase"/>
    <property type="match status" value="2"/>
</dbReference>
<dbReference type="PANTHER" id="PTHR32285">
    <property type="entry name" value="PROTEIN TRICHOME BIREFRINGENCE-LIKE 9-RELATED"/>
    <property type="match status" value="1"/>
</dbReference>
<dbReference type="Proteomes" id="UP000664859">
    <property type="component" value="Unassembled WGS sequence"/>
</dbReference>
<protein>
    <recommendedName>
        <fullName evidence="2">Trichome birefringence-like C-terminal domain-containing protein</fullName>
    </recommendedName>
</protein>
<evidence type="ECO:0000256" key="1">
    <source>
        <dbReference type="ARBA" id="ARBA00007727"/>
    </source>
</evidence>
<proteinExistence type="inferred from homology"/>
<dbReference type="InterPro" id="IPR029962">
    <property type="entry name" value="TBL"/>
</dbReference>
<dbReference type="OrthoDB" id="1103175at2759"/>
<comment type="caution">
    <text evidence="3">The sequence shown here is derived from an EMBL/GenBank/DDBJ whole genome shotgun (WGS) entry which is preliminary data.</text>
</comment>
<keyword evidence="4" id="KW-1185">Reference proteome</keyword>
<dbReference type="InterPro" id="IPR026057">
    <property type="entry name" value="TBL_C"/>
</dbReference>
<name>A0A836CFQ1_9STRA</name>
<comment type="similarity">
    <text evidence="1">Belongs to the PC-esterase family. TBL subfamily.</text>
</comment>
<dbReference type="GO" id="GO:0016413">
    <property type="term" value="F:O-acetyltransferase activity"/>
    <property type="evidence" value="ECO:0007669"/>
    <property type="project" value="InterPro"/>
</dbReference>
<organism evidence="3 4">
    <name type="scientific">Tribonema minus</name>
    <dbReference type="NCBI Taxonomy" id="303371"/>
    <lineage>
        <taxon>Eukaryota</taxon>
        <taxon>Sar</taxon>
        <taxon>Stramenopiles</taxon>
        <taxon>Ochrophyta</taxon>
        <taxon>PX clade</taxon>
        <taxon>Xanthophyceae</taxon>
        <taxon>Tribonematales</taxon>
        <taxon>Tribonemataceae</taxon>
        <taxon>Tribonema</taxon>
    </lineage>
</organism>
<accession>A0A836CFQ1</accession>
<feature type="domain" description="Trichome birefringence-like C-terminal" evidence="2">
    <location>
        <begin position="84"/>
        <end position="126"/>
    </location>
</feature>
<dbReference type="AlphaFoldDB" id="A0A836CFQ1"/>
<evidence type="ECO:0000259" key="2">
    <source>
        <dbReference type="Pfam" id="PF13839"/>
    </source>
</evidence>
<dbReference type="EMBL" id="JAFCMP010000201">
    <property type="protein sequence ID" value="KAG5183533.1"/>
    <property type="molecule type" value="Genomic_DNA"/>
</dbReference>
<feature type="domain" description="Trichome birefringence-like C-terminal" evidence="2">
    <location>
        <begin position="328"/>
        <end position="353"/>
    </location>
</feature>